<dbReference type="AlphaFoldDB" id="A0A183EAQ8"/>
<reference evidence="1 2" key="2">
    <citation type="submission" date="2018-11" db="EMBL/GenBank/DDBJ databases">
        <authorList>
            <consortium name="Pathogen Informatics"/>
        </authorList>
    </citation>
    <scope>NUCLEOTIDE SEQUENCE [LARGE SCALE GENOMIC DNA]</scope>
</reference>
<evidence type="ECO:0000313" key="1">
    <source>
        <dbReference type="EMBL" id="VDN30958.1"/>
    </source>
</evidence>
<organism evidence="3">
    <name type="scientific">Gongylonema pulchrum</name>
    <dbReference type="NCBI Taxonomy" id="637853"/>
    <lineage>
        <taxon>Eukaryota</taxon>
        <taxon>Metazoa</taxon>
        <taxon>Ecdysozoa</taxon>
        <taxon>Nematoda</taxon>
        <taxon>Chromadorea</taxon>
        <taxon>Rhabditida</taxon>
        <taxon>Spirurina</taxon>
        <taxon>Spiruromorpha</taxon>
        <taxon>Spiruroidea</taxon>
        <taxon>Gongylonematidae</taxon>
        <taxon>Gongylonema</taxon>
    </lineage>
</organism>
<evidence type="ECO:0000313" key="2">
    <source>
        <dbReference type="Proteomes" id="UP000271098"/>
    </source>
</evidence>
<sequence>MLRENDDGSGVRQLATINIRSTVLLGFFKALQVGCEICSMSSTYATPPCLCFLSPFTAMLVYYTTEYQACIIVD</sequence>
<proteinExistence type="predicted"/>
<dbReference type="WBParaSite" id="GPUH_0001807401-mRNA-1">
    <property type="protein sequence ID" value="GPUH_0001807401-mRNA-1"/>
    <property type="gene ID" value="GPUH_0001807401"/>
</dbReference>
<protein>
    <submittedName>
        <fullName evidence="3">Ovule protein</fullName>
    </submittedName>
</protein>
<accession>A0A183EAQ8</accession>
<keyword evidence="2" id="KW-1185">Reference proteome</keyword>
<reference evidence="3" key="1">
    <citation type="submission" date="2016-06" db="UniProtKB">
        <authorList>
            <consortium name="WormBaseParasite"/>
        </authorList>
    </citation>
    <scope>IDENTIFICATION</scope>
</reference>
<evidence type="ECO:0000313" key="3">
    <source>
        <dbReference type="WBParaSite" id="GPUH_0001807401-mRNA-1"/>
    </source>
</evidence>
<dbReference type="Proteomes" id="UP000271098">
    <property type="component" value="Unassembled WGS sequence"/>
</dbReference>
<dbReference type="EMBL" id="UYRT01086121">
    <property type="protein sequence ID" value="VDN30958.1"/>
    <property type="molecule type" value="Genomic_DNA"/>
</dbReference>
<gene>
    <name evidence="1" type="ORF">GPUH_LOCUS18050</name>
</gene>
<name>A0A183EAQ8_9BILA</name>